<keyword evidence="5" id="KW-1185">Reference proteome</keyword>
<protein>
    <submittedName>
        <fullName evidence="6">Nose resistant to fluoxetine protein 6-like</fullName>
    </submittedName>
</protein>
<reference evidence="6" key="3">
    <citation type="submission" date="2025-08" db="UniProtKB">
        <authorList>
            <consortium name="RefSeq"/>
        </authorList>
    </citation>
    <scope>IDENTIFICATION</scope>
    <source>
        <tissue evidence="6">Whole organism</tissue>
    </source>
</reference>
<feature type="transmembrane region" description="Helical" evidence="2">
    <location>
        <begin position="276"/>
        <end position="297"/>
    </location>
</feature>
<feature type="chain" id="PRO_5045469518" evidence="3">
    <location>
        <begin position="19"/>
        <end position="721"/>
    </location>
</feature>
<feature type="domain" description="Nose resistant-to-fluoxetine protein N-terminal" evidence="4">
    <location>
        <begin position="66"/>
        <end position="202"/>
    </location>
</feature>
<organism evidence="5 6">
    <name type="scientific">Drosophila arizonae</name>
    <name type="common">Fruit fly</name>
    <dbReference type="NCBI Taxonomy" id="7263"/>
    <lineage>
        <taxon>Eukaryota</taxon>
        <taxon>Metazoa</taxon>
        <taxon>Ecdysozoa</taxon>
        <taxon>Arthropoda</taxon>
        <taxon>Hexapoda</taxon>
        <taxon>Insecta</taxon>
        <taxon>Pterygota</taxon>
        <taxon>Neoptera</taxon>
        <taxon>Endopterygota</taxon>
        <taxon>Diptera</taxon>
        <taxon>Brachycera</taxon>
        <taxon>Muscomorpha</taxon>
        <taxon>Ephydroidea</taxon>
        <taxon>Drosophilidae</taxon>
        <taxon>Drosophila</taxon>
    </lineage>
</organism>
<dbReference type="RefSeq" id="XP_017863242.1">
    <property type="nucleotide sequence ID" value="XM_018007753.1"/>
</dbReference>
<keyword evidence="2" id="KW-1133">Transmembrane helix</keyword>
<feature type="compositionally biased region" description="Basic and acidic residues" evidence="1">
    <location>
        <begin position="679"/>
        <end position="689"/>
    </location>
</feature>
<evidence type="ECO:0000256" key="1">
    <source>
        <dbReference type="SAM" id="MobiDB-lite"/>
    </source>
</evidence>
<feature type="transmembrane region" description="Helical" evidence="2">
    <location>
        <begin position="361"/>
        <end position="378"/>
    </location>
</feature>
<dbReference type="SMART" id="SM00703">
    <property type="entry name" value="NRF"/>
    <property type="match status" value="1"/>
</dbReference>
<feature type="transmembrane region" description="Helical" evidence="2">
    <location>
        <begin position="451"/>
        <end position="471"/>
    </location>
</feature>
<dbReference type="Pfam" id="PF01757">
    <property type="entry name" value="Acyl_transf_3"/>
    <property type="match status" value="1"/>
</dbReference>
<feature type="transmembrane region" description="Helical" evidence="2">
    <location>
        <begin position="424"/>
        <end position="444"/>
    </location>
</feature>
<feature type="transmembrane region" description="Helical" evidence="2">
    <location>
        <begin position="640"/>
        <end position="658"/>
    </location>
</feature>
<evidence type="ECO:0000259" key="4">
    <source>
        <dbReference type="SMART" id="SM00703"/>
    </source>
</evidence>
<keyword evidence="2" id="KW-0472">Membrane</keyword>
<evidence type="ECO:0000256" key="2">
    <source>
        <dbReference type="SAM" id="Phobius"/>
    </source>
</evidence>
<feature type="transmembrane region" description="Helical" evidence="2">
    <location>
        <begin position="525"/>
        <end position="546"/>
    </location>
</feature>
<feature type="compositionally biased region" description="Basic and acidic residues" evidence="1">
    <location>
        <begin position="702"/>
        <end position="721"/>
    </location>
</feature>
<dbReference type="Pfam" id="PF20146">
    <property type="entry name" value="NRF"/>
    <property type="match status" value="1"/>
</dbReference>
<accession>A0ABM1P7Q6</accession>
<reference evidence="5" key="2">
    <citation type="journal article" date="2016" name="G3 (Bethesda)">
        <title>Genome Evolution in Three Species of Cactophilic Drosophila.</title>
        <authorList>
            <person name="Sanchez-Flores A."/>
            <person name="Penazola F."/>
            <person name="Carpinteyro-Ponce J."/>
            <person name="Nazario-Yepiz N."/>
            <person name="Abreu-Goodger C."/>
            <person name="Machado C.A."/>
            <person name="Markow T.A."/>
        </authorList>
    </citation>
    <scope>NUCLEOTIDE SEQUENCE [LARGE SCALE GENOMIC DNA]</scope>
</reference>
<dbReference type="InterPro" id="IPR002656">
    <property type="entry name" value="Acyl_transf_3_dom"/>
</dbReference>
<dbReference type="InterPro" id="IPR052728">
    <property type="entry name" value="O2_lipid_transport_reg"/>
</dbReference>
<evidence type="ECO:0000256" key="3">
    <source>
        <dbReference type="SAM" id="SignalP"/>
    </source>
</evidence>
<gene>
    <name evidence="6" type="primary">LOC108613917</name>
</gene>
<evidence type="ECO:0000313" key="6">
    <source>
        <dbReference type="RefSeq" id="XP_017863242.1"/>
    </source>
</evidence>
<dbReference type="Proteomes" id="UP000694904">
    <property type="component" value="Chromosome 2"/>
</dbReference>
<name>A0ABM1P7Q6_DROAR</name>
<sequence>MGNKIGVLLLFGLSLVSSLELKYNSLESYLRIMELRPFAMEFAQHFKNISEADLDLPNTRLPSQQDLRCLSDMNQLLGGLASGKLWSLQIILTACNYFVVLDSWGSIPNGIFYGNAINLGNYDECIGIMKAISESSNIQGKYCLAKLPILQSFNIPAQIVIGICFPSSCSGAHISAFLKQLLQRLLGLDLKTQLISDDSCRTSDRAPFDGLTIFTIVLLSVLGFAIVLATLCDYFLYEDQKKLPIVVKAFSIRANSRALFKMVEPKSNPNIIDCLHGIRCMSLLWVIFGHEYIIAVMSPNMNYIKMFSWVGKAFPSFVFHAVFAVDTFLFLSGLLLVMISMRALEKSKGKLNIPMMYVHRYLRLAPIVAVAILMYMKLLPYLGDGPLFGDINFDNYENCKNNWFWTLLFLQNYATKELCLIHTWYLAVDMQLYILSPIFLLCLYKWGKKAAAGIFVLMLLLSACLFCTMMTDKYYIYLENGKLSDEAQRKIYYATHTHAAPWLIGVLFGYFLHVNRSKKFQLNRIEIWLGWIASLALLFTCVFALYPSAKLMSPALSILKESSYYTFTRIAWPLGLCWVVFVCVKDYGGLANSFLSCPLWQPLSKISYSAYIFHVFIQQINGRRVRANTYFSDYDVMLRFWANFGFTLLLSYVMYITMEAPVAVLQGMLLPKARTTPKPTEEVKTESTREVNNLAETETMPEIEHSEEMLEANLEKRVEET</sequence>
<keyword evidence="2" id="KW-0812">Transmembrane</keyword>
<feature type="transmembrane region" description="Helical" evidence="2">
    <location>
        <begin position="317"/>
        <end position="340"/>
    </location>
</feature>
<proteinExistence type="predicted"/>
<feature type="signal peptide" evidence="3">
    <location>
        <begin position="1"/>
        <end position="18"/>
    </location>
</feature>
<dbReference type="InterPro" id="IPR006621">
    <property type="entry name" value="Nose-resist-to-fluoxetine_N"/>
</dbReference>
<feature type="region of interest" description="Disordered" evidence="1">
    <location>
        <begin position="676"/>
        <end position="721"/>
    </location>
</feature>
<dbReference type="PANTHER" id="PTHR11161:SF0">
    <property type="entry name" value="O-ACYLTRANSFERASE LIKE PROTEIN"/>
    <property type="match status" value="1"/>
</dbReference>
<dbReference type="PANTHER" id="PTHR11161">
    <property type="entry name" value="O-ACYLTRANSFERASE"/>
    <property type="match status" value="1"/>
</dbReference>
<dbReference type="GeneID" id="108613917"/>
<evidence type="ECO:0000313" key="5">
    <source>
        <dbReference type="Proteomes" id="UP000694904"/>
    </source>
</evidence>
<feature type="transmembrane region" description="Helical" evidence="2">
    <location>
        <begin position="211"/>
        <end position="236"/>
    </location>
</feature>
<keyword evidence="3" id="KW-0732">Signal</keyword>
<feature type="transmembrane region" description="Helical" evidence="2">
    <location>
        <begin position="491"/>
        <end position="513"/>
    </location>
</feature>
<feature type="transmembrane region" description="Helical" evidence="2">
    <location>
        <begin position="566"/>
        <end position="584"/>
    </location>
</feature>
<reference evidence="5" key="1">
    <citation type="journal article" date="1997" name="Nucleic Acids Res.">
        <title>tRNAscan-SE: a program for improved detection of transfer RNA genes in genomic sequence.</title>
        <authorList>
            <person name="Lowe T.M."/>
            <person name="Eddy S.R."/>
        </authorList>
    </citation>
    <scope>NUCLEOTIDE SEQUENCE [LARGE SCALE GENOMIC DNA]</scope>
</reference>